<keyword evidence="9" id="KW-1185">Reference proteome</keyword>
<organism evidence="8 9">
    <name type="scientific">Phytoactinopolyspora mesophila</name>
    <dbReference type="NCBI Taxonomy" id="2650750"/>
    <lineage>
        <taxon>Bacteria</taxon>
        <taxon>Bacillati</taxon>
        <taxon>Actinomycetota</taxon>
        <taxon>Actinomycetes</taxon>
        <taxon>Jiangellales</taxon>
        <taxon>Jiangellaceae</taxon>
        <taxon>Phytoactinopolyspora</taxon>
    </lineage>
</organism>
<feature type="domain" description="NADP-dependent oxidoreductase" evidence="7">
    <location>
        <begin position="23"/>
        <end position="260"/>
    </location>
</feature>
<dbReference type="InterPro" id="IPR023210">
    <property type="entry name" value="NADP_OxRdtase_dom"/>
</dbReference>
<dbReference type="Gene3D" id="3.20.20.100">
    <property type="entry name" value="NADP-dependent oxidoreductase domain"/>
    <property type="match status" value="1"/>
</dbReference>
<dbReference type="PANTHER" id="PTHR43827">
    <property type="entry name" value="2,5-DIKETO-D-GLUCONIC ACID REDUCTASE"/>
    <property type="match status" value="1"/>
</dbReference>
<dbReference type="GO" id="GO:0016616">
    <property type="term" value="F:oxidoreductase activity, acting on the CH-OH group of donors, NAD or NADP as acceptor"/>
    <property type="evidence" value="ECO:0007669"/>
    <property type="project" value="UniProtKB-ARBA"/>
</dbReference>
<proteinExistence type="inferred from homology"/>
<feature type="active site" description="Proton donor" evidence="4">
    <location>
        <position position="50"/>
    </location>
</feature>
<sequence>MTVPTINLNDGMAMPQLGFGVFQIPAPETADLVLTAIETGYRSIDTAAIYGNEEGVGQAITRTDVPRDDLFVTTKVWNDDQGYDATVKACRNSLDRLNLDFVDLYLIHWPAPGQDRYVDTWKALIALRDDGLVRSIGVSNFEPEHLQRLNDETGELPAINQVELHPWLQQNALREYSDEHGIVLEAWAPLAKSRLLEEPVIVGIADRLGRTPAQVVLRWHLQSGHVAIPKTVRRARMQENFDVFGFQLNAADMDEIAALDKGHRTGPHPNEFGA</sequence>
<dbReference type="InterPro" id="IPR020471">
    <property type="entry name" value="AKR"/>
</dbReference>
<name>A0A7K3M0Z4_9ACTN</name>
<evidence type="ECO:0000313" key="9">
    <source>
        <dbReference type="Proteomes" id="UP000460435"/>
    </source>
</evidence>
<dbReference type="RefSeq" id="WP_162449659.1">
    <property type="nucleotide sequence ID" value="NZ_WLZY01000002.1"/>
</dbReference>
<dbReference type="InterPro" id="IPR018170">
    <property type="entry name" value="Aldo/ket_reductase_CS"/>
</dbReference>
<dbReference type="PIRSF" id="PIRSF000097">
    <property type="entry name" value="AKR"/>
    <property type="match status" value="1"/>
</dbReference>
<accession>A0A7K3M0Z4</accession>
<evidence type="ECO:0000256" key="5">
    <source>
        <dbReference type="PIRSR" id="PIRSR000097-2"/>
    </source>
</evidence>
<feature type="site" description="Lowers pKa of active site Tyr" evidence="6">
    <location>
        <position position="75"/>
    </location>
</feature>
<keyword evidence="2" id="KW-0521">NADP</keyword>
<comment type="caution">
    <text evidence="8">The sequence shown here is derived from an EMBL/GenBank/DDBJ whole genome shotgun (WGS) entry which is preliminary data.</text>
</comment>
<dbReference type="PROSITE" id="PS00798">
    <property type="entry name" value="ALDOKETO_REDUCTASE_1"/>
    <property type="match status" value="1"/>
</dbReference>
<dbReference type="PANTHER" id="PTHR43827:SF3">
    <property type="entry name" value="NADP-DEPENDENT OXIDOREDUCTASE DOMAIN-CONTAINING PROTEIN"/>
    <property type="match status" value="1"/>
</dbReference>
<evidence type="ECO:0000256" key="4">
    <source>
        <dbReference type="PIRSR" id="PIRSR000097-1"/>
    </source>
</evidence>
<gene>
    <name evidence="8" type="ORF">F7O44_07760</name>
</gene>
<comment type="similarity">
    <text evidence="1">Belongs to the aldo/keto reductase family.</text>
</comment>
<evidence type="ECO:0000256" key="1">
    <source>
        <dbReference type="ARBA" id="ARBA00007905"/>
    </source>
</evidence>
<evidence type="ECO:0000256" key="6">
    <source>
        <dbReference type="PIRSR" id="PIRSR000097-3"/>
    </source>
</evidence>
<dbReference type="AlphaFoldDB" id="A0A7K3M0Z4"/>
<evidence type="ECO:0000259" key="7">
    <source>
        <dbReference type="Pfam" id="PF00248"/>
    </source>
</evidence>
<dbReference type="Pfam" id="PF00248">
    <property type="entry name" value="Aldo_ket_red"/>
    <property type="match status" value="1"/>
</dbReference>
<evidence type="ECO:0000256" key="3">
    <source>
        <dbReference type="ARBA" id="ARBA00023002"/>
    </source>
</evidence>
<evidence type="ECO:0000313" key="8">
    <source>
        <dbReference type="EMBL" id="NDL56966.1"/>
    </source>
</evidence>
<keyword evidence="3" id="KW-0560">Oxidoreductase</keyword>
<dbReference type="InterPro" id="IPR036812">
    <property type="entry name" value="NAD(P)_OxRdtase_dom_sf"/>
</dbReference>
<reference evidence="8 9" key="1">
    <citation type="submission" date="2019-11" db="EMBL/GenBank/DDBJ databases">
        <authorList>
            <person name="Li X.-J."/>
            <person name="Feng X.-M."/>
        </authorList>
    </citation>
    <scope>NUCLEOTIDE SEQUENCE [LARGE SCALE GENOMIC DNA]</scope>
    <source>
        <strain evidence="8 9">XMNu-373</strain>
    </source>
</reference>
<feature type="binding site" evidence="5">
    <location>
        <position position="108"/>
    </location>
    <ligand>
        <name>substrate</name>
    </ligand>
</feature>
<dbReference type="EMBL" id="WLZY01000002">
    <property type="protein sequence ID" value="NDL56966.1"/>
    <property type="molecule type" value="Genomic_DNA"/>
</dbReference>
<dbReference type="PRINTS" id="PR00069">
    <property type="entry name" value="ALDKETRDTASE"/>
</dbReference>
<protein>
    <submittedName>
        <fullName evidence="8">Aldo/keto reductase</fullName>
    </submittedName>
</protein>
<dbReference type="PROSITE" id="PS00062">
    <property type="entry name" value="ALDOKETO_REDUCTASE_2"/>
    <property type="match status" value="1"/>
</dbReference>
<dbReference type="Proteomes" id="UP000460435">
    <property type="component" value="Unassembled WGS sequence"/>
</dbReference>
<dbReference type="SUPFAM" id="SSF51430">
    <property type="entry name" value="NAD(P)-linked oxidoreductase"/>
    <property type="match status" value="1"/>
</dbReference>
<evidence type="ECO:0000256" key="2">
    <source>
        <dbReference type="ARBA" id="ARBA00022857"/>
    </source>
</evidence>
<dbReference type="FunFam" id="3.20.20.100:FF:000015">
    <property type="entry name" value="Oxidoreductase, aldo/keto reductase family"/>
    <property type="match status" value="1"/>
</dbReference>